<dbReference type="RefSeq" id="WP_369234710.1">
    <property type="nucleotide sequence ID" value="NZ_CP163435.1"/>
</dbReference>
<protein>
    <submittedName>
        <fullName evidence="1">Uncharacterized protein</fullName>
    </submittedName>
</protein>
<reference evidence="1" key="1">
    <citation type="submission" date="2024-07" db="EMBL/GenBank/DDBJ databases">
        <authorList>
            <person name="Yu S.T."/>
        </authorList>
    </citation>
    <scope>NUCLEOTIDE SEQUENCE</scope>
    <source>
        <strain evidence="1">R21</strain>
    </source>
</reference>
<dbReference type="SUPFAM" id="SSF50494">
    <property type="entry name" value="Trypsin-like serine proteases"/>
    <property type="match status" value="1"/>
</dbReference>
<evidence type="ECO:0000313" key="1">
    <source>
        <dbReference type="EMBL" id="XDQ27464.1"/>
    </source>
</evidence>
<dbReference type="Gene3D" id="2.40.10.10">
    <property type="entry name" value="Trypsin-like serine proteases"/>
    <property type="match status" value="2"/>
</dbReference>
<dbReference type="AlphaFoldDB" id="A0AB39PAR4"/>
<dbReference type="InterPro" id="IPR043504">
    <property type="entry name" value="Peptidase_S1_PA_chymotrypsin"/>
</dbReference>
<organism evidence="1">
    <name type="scientific">Streptomyces sp. R21</name>
    <dbReference type="NCBI Taxonomy" id="3238627"/>
    <lineage>
        <taxon>Bacteria</taxon>
        <taxon>Bacillati</taxon>
        <taxon>Actinomycetota</taxon>
        <taxon>Actinomycetes</taxon>
        <taxon>Kitasatosporales</taxon>
        <taxon>Streptomycetaceae</taxon>
        <taxon>Streptomyces</taxon>
    </lineage>
</organism>
<proteinExistence type="predicted"/>
<accession>A0AB39PAR4</accession>
<dbReference type="EMBL" id="CP163435">
    <property type="protein sequence ID" value="XDQ27464.1"/>
    <property type="molecule type" value="Genomic_DNA"/>
</dbReference>
<dbReference type="InterPro" id="IPR009003">
    <property type="entry name" value="Peptidase_S1_PA"/>
</dbReference>
<sequence>MDLESAMSLHLKLLDSLVTVEDRSLRKIQAMAQCAGPSDEGPPMPISALEELGLGITSMAGHLQYALSIHVHVDTPEAWETAHYLKEEAEGEARILYVGRAVAQATTAGAAPTLPLRPGLSVGHEKVTYGTLGAFVASSRHSDGIRFLSNNHVLAACDRGIRGDDILQPGPHQGGRAPRSRIGALDEKEELHRDGVTPNTMDAALCLLDGDVSFDLGELGGLSASIPPPVAVIGSQVSKVGSTTDRTTGTVIDIGFSTKLWYQGEGYLRFDDLMVVAGKVGQRFSRGGDSGALVFRPDSREPVGLHIGGTELDETRGIPVSYVAPLEPILKKLRVTLIS</sequence>
<name>A0AB39PAR4_9ACTN</name>
<gene>
    <name evidence="1" type="ORF">AB5J56_23310</name>
</gene>